<feature type="domain" description="Reverse transcriptase" evidence="1">
    <location>
        <begin position="92"/>
        <end position="292"/>
    </location>
</feature>
<accession>A0A1S3XEC2</accession>
<proteinExistence type="predicted"/>
<dbReference type="STRING" id="4097.A0A1S3XEC2"/>
<dbReference type="PANTHER" id="PTHR31635:SF196">
    <property type="entry name" value="REVERSE TRANSCRIPTASE DOMAIN-CONTAINING PROTEIN-RELATED"/>
    <property type="match status" value="1"/>
</dbReference>
<dbReference type="OMA" id="WIESKEE"/>
<dbReference type="InterPro" id="IPR000477">
    <property type="entry name" value="RT_dom"/>
</dbReference>
<dbReference type="AlphaFoldDB" id="A0A1S3XEC2"/>
<dbReference type="RefSeq" id="XP_016438114.1">
    <property type="nucleotide sequence ID" value="XM_016582628.1"/>
</dbReference>
<name>A0A1S3XEC2_TOBAC</name>
<evidence type="ECO:0000259" key="1">
    <source>
        <dbReference type="Pfam" id="PF00078"/>
    </source>
</evidence>
<dbReference type="Pfam" id="PF00078">
    <property type="entry name" value="RVT_1"/>
    <property type="match status" value="1"/>
</dbReference>
<sequence>MSLKDEVGNIIQNPKDIKDTTFNYFTKIYNTEHHSSMLNKIHITDSANVLTTREKDTIDSTLRLFEIKCALFSFKAMKAPGPNGLHPFFYQKPIGLCNTMYKLITKIIVNRIKPLLQNIIGPTQASFLANIRVVDNAIMVQEYITHFQNMKGKNANMILKVDLEKAFDRLEWSFIRESLIFFKFPIKLTTLIMSCLTTSSISILVNGTQTDYFKPSRDIRQWDPMSSYLFIVCMKRLSRDINNVVTDKDWFSISISKGGLFYLFFVDDLTMFARANRRNCETILAILGNFNVVSGQKAECATSCSAILGIKGDKDFGKYLGFPSSPEGLGIMTSNSS</sequence>
<evidence type="ECO:0000313" key="2">
    <source>
        <dbReference type="RefSeq" id="XP_016438114.1"/>
    </source>
</evidence>
<dbReference type="PANTHER" id="PTHR31635">
    <property type="entry name" value="REVERSE TRANSCRIPTASE DOMAIN-CONTAINING PROTEIN-RELATED"/>
    <property type="match status" value="1"/>
</dbReference>
<organism evidence="2">
    <name type="scientific">Nicotiana tabacum</name>
    <name type="common">Common tobacco</name>
    <dbReference type="NCBI Taxonomy" id="4097"/>
    <lineage>
        <taxon>Eukaryota</taxon>
        <taxon>Viridiplantae</taxon>
        <taxon>Streptophyta</taxon>
        <taxon>Embryophyta</taxon>
        <taxon>Tracheophyta</taxon>
        <taxon>Spermatophyta</taxon>
        <taxon>Magnoliopsida</taxon>
        <taxon>eudicotyledons</taxon>
        <taxon>Gunneridae</taxon>
        <taxon>Pentapetalae</taxon>
        <taxon>asterids</taxon>
        <taxon>lamiids</taxon>
        <taxon>Solanales</taxon>
        <taxon>Solanaceae</taxon>
        <taxon>Nicotianoideae</taxon>
        <taxon>Nicotianeae</taxon>
        <taxon>Nicotiana</taxon>
    </lineage>
</organism>
<dbReference type="OrthoDB" id="1305336at2759"/>
<protein>
    <recommendedName>
        <fullName evidence="1">Reverse transcriptase domain-containing protein</fullName>
    </recommendedName>
</protein>
<reference evidence="2" key="1">
    <citation type="submission" date="2025-08" db="UniProtKB">
        <authorList>
            <consortium name="RefSeq"/>
        </authorList>
    </citation>
    <scope>IDENTIFICATION</scope>
</reference>
<dbReference type="KEGG" id="nta:107764104"/>
<dbReference type="PaxDb" id="4097-A0A1S3XEC2"/>
<gene>
    <name evidence="2" type="primary">LOC107764104</name>
</gene>